<name>A0A2W5WSZ6_9MICO</name>
<comment type="caution">
    <text evidence="2">The sequence shown here is derived from an EMBL/GenBank/DDBJ whole genome shotgun (WGS) entry which is preliminary data.</text>
</comment>
<dbReference type="Gene3D" id="3.90.550.10">
    <property type="entry name" value="Spore Coat Polysaccharide Biosynthesis Protein SpsA, Chain A"/>
    <property type="match status" value="1"/>
</dbReference>
<dbReference type="PANTHER" id="PTHR43179">
    <property type="entry name" value="RHAMNOSYLTRANSFERASE WBBL"/>
    <property type="match status" value="1"/>
</dbReference>
<dbReference type="SUPFAM" id="SSF53448">
    <property type="entry name" value="Nucleotide-diphospho-sugar transferases"/>
    <property type="match status" value="1"/>
</dbReference>
<dbReference type="RefSeq" id="WP_111250107.1">
    <property type="nucleotide sequence ID" value="NZ_QKWH01000002.1"/>
</dbReference>
<keyword evidence="2" id="KW-0808">Transferase</keyword>
<proteinExistence type="predicted"/>
<feature type="compositionally biased region" description="Gly residues" evidence="1">
    <location>
        <begin position="305"/>
        <end position="326"/>
    </location>
</feature>
<protein>
    <submittedName>
        <fullName evidence="2">Glycosyltransferase family 2 protein</fullName>
    </submittedName>
</protein>
<dbReference type="Pfam" id="PF13641">
    <property type="entry name" value="Glyco_tranf_2_3"/>
    <property type="match status" value="1"/>
</dbReference>
<organism evidence="2 3">
    <name type="scientific">Xylanimonas oleitrophica</name>
    <dbReference type="NCBI Taxonomy" id="2607479"/>
    <lineage>
        <taxon>Bacteria</taxon>
        <taxon>Bacillati</taxon>
        <taxon>Actinomycetota</taxon>
        <taxon>Actinomycetes</taxon>
        <taxon>Micrococcales</taxon>
        <taxon>Promicromonosporaceae</taxon>
        <taxon>Xylanimonas</taxon>
    </lineage>
</organism>
<dbReference type="EMBL" id="QKWH01000002">
    <property type="protein sequence ID" value="PZR54250.1"/>
    <property type="molecule type" value="Genomic_DNA"/>
</dbReference>
<gene>
    <name evidence="2" type="ORF">DNL40_04880</name>
</gene>
<dbReference type="InterPro" id="IPR029044">
    <property type="entry name" value="Nucleotide-diphossugar_trans"/>
</dbReference>
<dbReference type="GO" id="GO:0016740">
    <property type="term" value="F:transferase activity"/>
    <property type="evidence" value="ECO:0007669"/>
    <property type="project" value="UniProtKB-KW"/>
</dbReference>
<feature type="region of interest" description="Disordered" evidence="1">
    <location>
        <begin position="297"/>
        <end position="326"/>
    </location>
</feature>
<reference evidence="2 3" key="1">
    <citation type="submission" date="2018-06" db="EMBL/GenBank/DDBJ databases">
        <title>Whole genome sequencing of a novel hydrocarbon degrading bacterial strain, PW21 isolated from oil contaminated produced water sample.</title>
        <authorList>
            <person name="Nagkirti P."/>
            <person name="Shaikh A."/>
            <person name="Gowdaman V."/>
            <person name="Engineer A.E."/>
            <person name="Dagar S."/>
            <person name="Dhakephalkar P.K."/>
        </authorList>
    </citation>
    <scope>NUCLEOTIDE SEQUENCE [LARGE SCALE GENOMIC DNA]</scope>
    <source>
        <strain evidence="2 3">PW21</strain>
    </source>
</reference>
<evidence type="ECO:0000313" key="3">
    <source>
        <dbReference type="Proteomes" id="UP000248783"/>
    </source>
</evidence>
<sequence length="326" mass="34447">MPEGRRGVVVVSYGSSALLARNLVASTVPGDVVVVVDCFTDDGERAAVARLAERHGWLLEAPATNLGFGAGTNRGVARALAAGAGSVLLLNPDARIAPPDAARLHERVEQDPGVLVAPRILRPDGTPWLVRTARMDWGDGTMRPRSAPDGGADAGVLEWLSGACLAVGAQLWRKVGGFDEEYFLYWEDVDLSHRVRLAGGTLAVDGVATAHHDEGGTHPGRRRGRAKSETYYYFNVRNRLVFGARWLDDAGYRAWVRTVPRAVRAVLLQGGRAQLVTGAAPWRAAARGVRDGLAAGRRVRRAARGRGGAPGEHGAPGTGGAVPVGA</sequence>
<keyword evidence="3" id="KW-1185">Reference proteome</keyword>
<evidence type="ECO:0000313" key="2">
    <source>
        <dbReference type="EMBL" id="PZR54250.1"/>
    </source>
</evidence>
<dbReference type="Proteomes" id="UP000248783">
    <property type="component" value="Unassembled WGS sequence"/>
</dbReference>
<dbReference type="AlphaFoldDB" id="A0A2W5WSZ6"/>
<dbReference type="PANTHER" id="PTHR43179:SF7">
    <property type="entry name" value="RHAMNOSYLTRANSFERASE WBBL"/>
    <property type="match status" value="1"/>
</dbReference>
<evidence type="ECO:0000256" key="1">
    <source>
        <dbReference type="SAM" id="MobiDB-lite"/>
    </source>
</evidence>
<accession>A0A2W5WSZ6</accession>